<dbReference type="Proteomes" id="UP000650994">
    <property type="component" value="Unassembled WGS sequence"/>
</dbReference>
<dbReference type="Proteomes" id="UP000184120">
    <property type="component" value="Unassembled WGS sequence"/>
</dbReference>
<dbReference type="OrthoDB" id="1191109at2"/>
<dbReference type="STRING" id="1434701.SAMN05443634_101105"/>
<reference evidence="1" key="5">
    <citation type="submission" date="2024-05" db="EMBL/GenBank/DDBJ databases">
        <authorList>
            <person name="Sun Q."/>
            <person name="Zhou Y."/>
        </authorList>
    </citation>
    <scope>NUCLEOTIDE SEQUENCE</scope>
    <source>
        <strain evidence="1">CGMCC 1.12707</strain>
    </source>
</reference>
<evidence type="ECO:0008006" key="5">
    <source>
        <dbReference type="Google" id="ProtNLM"/>
    </source>
</evidence>
<name>A0A1M6SSI0_9FLAO</name>
<dbReference type="EMBL" id="FRBH01000001">
    <property type="protein sequence ID" value="SHK47607.1"/>
    <property type="molecule type" value="Genomic_DNA"/>
</dbReference>
<dbReference type="AlphaFoldDB" id="A0A1M6SSI0"/>
<protein>
    <recommendedName>
        <fullName evidence="5">Lipoprotein</fullName>
    </recommendedName>
</protein>
<evidence type="ECO:0000313" key="4">
    <source>
        <dbReference type="Proteomes" id="UP000650994"/>
    </source>
</evidence>
<keyword evidence="4" id="KW-1185">Reference proteome</keyword>
<evidence type="ECO:0000313" key="2">
    <source>
        <dbReference type="EMBL" id="SHK47607.1"/>
    </source>
</evidence>
<dbReference type="RefSeq" id="WP_072928844.1">
    <property type="nucleotide sequence ID" value="NZ_BMFL01000019.1"/>
</dbReference>
<reference evidence="4" key="4">
    <citation type="journal article" date="2019" name="Int. J. Syst. Evol. Microbiol.">
        <title>The Global Catalogue of Microorganisms (GCM) 10K type strain sequencing project: providing services to taxonomists for standard genome sequencing and annotation.</title>
        <authorList>
            <consortium name="The Broad Institute Genomics Platform"/>
            <consortium name="The Broad Institute Genome Sequencing Center for Infectious Disease"/>
            <person name="Wu L."/>
            <person name="Ma J."/>
        </authorList>
    </citation>
    <scope>NUCLEOTIDE SEQUENCE [LARGE SCALE GENOMIC DNA]</scope>
    <source>
        <strain evidence="4">CGMCC 1.12707</strain>
    </source>
</reference>
<gene>
    <name evidence="1" type="ORF">GCM10010984_25740</name>
    <name evidence="2" type="ORF">SAMN05443634_101105</name>
</gene>
<reference evidence="1" key="1">
    <citation type="journal article" date="2014" name="Int. J. Syst. Evol. Microbiol.">
        <title>Complete genome of a new Firmicutes species belonging to the dominant human colonic microbiota ('Ruminococcus bicirculans') reveals two chromosomes and a selective capacity to utilize plant glucans.</title>
        <authorList>
            <consortium name="NISC Comparative Sequencing Program"/>
            <person name="Wegmann U."/>
            <person name="Louis P."/>
            <person name="Goesmann A."/>
            <person name="Henrissat B."/>
            <person name="Duncan S.H."/>
            <person name="Flint H.J."/>
        </authorList>
    </citation>
    <scope>NUCLEOTIDE SEQUENCE</scope>
    <source>
        <strain evidence="1">CGMCC 1.12707</strain>
    </source>
</reference>
<evidence type="ECO:0000313" key="3">
    <source>
        <dbReference type="Proteomes" id="UP000184120"/>
    </source>
</evidence>
<organism evidence="2 3">
    <name type="scientific">Chishuiella changwenlii</name>
    <dbReference type="NCBI Taxonomy" id="1434701"/>
    <lineage>
        <taxon>Bacteria</taxon>
        <taxon>Pseudomonadati</taxon>
        <taxon>Bacteroidota</taxon>
        <taxon>Flavobacteriia</taxon>
        <taxon>Flavobacteriales</taxon>
        <taxon>Weeksellaceae</taxon>
        <taxon>Chishuiella</taxon>
    </lineage>
</organism>
<sequence length="179" mass="20339">MKKITTLFIAFLGVLIGITSCNKPSADSFFQTAVLNVNIIRDFASENLLREIESQTVEFEGHPESKKNGNEAQQVIENKVAYIKQTIERIDAMTPPDEKAVIIKQKSLELFNFVLPVYEKEYMEIAKLADAKKSTKEDLEALAIKIDEKYAADFEKKHDEIFVLGKAYADENNLNVKFD</sequence>
<accession>A0A1M6SSI0</accession>
<proteinExistence type="predicted"/>
<reference evidence="3" key="2">
    <citation type="submission" date="2016-11" db="EMBL/GenBank/DDBJ databases">
        <authorList>
            <person name="Varghese N."/>
            <person name="Submissions S."/>
        </authorList>
    </citation>
    <scope>NUCLEOTIDE SEQUENCE [LARGE SCALE GENOMIC DNA]</scope>
    <source>
        <strain evidence="3">DSM 27989</strain>
    </source>
</reference>
<dbReference type="PROSITE" id="PS51257">
    <property type="entry name" value="PROKAR_LIPOPROTEIN"/>
    <property type="match status" value="1"/>
</dbReference>
<reference evidence="2" key="3">
    <citation type="submission" date="2016-11" db="EMBL/GenBank/DDBJ databases">
        <authorList>
            <person name="Jaros S."/>
            <person name="Januszkiewicz K."/>
            <person name="Wedrychowicz H."/>
        </authorList>
    </citation>
    <scope>NUCLEOTIDE SEQUENCE [LARGE SCALE GENOMIC DNA]</scope>
    <source>
        <strain evidence="2">DSM 27989</strain>
    </source>
</reference>
<evidence type="ECO:0000313" key="1">
    <source>
        <dbReference type="EMBL" id="GGF07330.1"/>
    </source>
</evidence>
<dbReference type="EMBL" id="BMFL01000019">
    <property type="protein sequence ID" value="GGF07330.1"/>
    <property type="molecule type" value="Genomic_DNA"/>
</dbReference>